<evidence type="ECO:0000313" key="8">
    <source>
        <dbReference type="Proteomes" id="UP000006334"/>
    </source>
</evidence>
<reference evidence="7 8" key="1">
    <citation type="journal article" date="2017" name="Antonie Van Leeuwenhoek">
        <title>Rhizobium rhizosphaerae sp. nov., a novel species isolated from rice rhizosphere.</title>
        <authorList>
            <person name="Zhao J.J."/>
            <person name="Zhang J."/>
            <person name="Zhang R.J."/>
            <person name="Zhang C.W."/>
            <person name="Yin H.Q."/>
            <person name="Zhang X.X."/>
        </authorList>
    </citation>
    <scope>NUCLEOTIDE SEQUENCE [LARGE SCALE GENOMIC DNA]</scope>
    <source>
        <strain evidence="7 8">E3</strain>
    </source>
</reference>
<gene>
    <name evidence="7" type="ORF">GLIP_1537</name>
</gene>
<organism evidence="7 8">
    <name type="scientific">Aliiglaciecola lipolytica E3</name>
    <dbReference type="NCBI Taxonomy" id="1127673"/>
    <lineage>
        <taxon>Bacteria</taxon>
        <taxon>Pseudomonadati</taxon>
        <taxon>Pseudomonadota</taxon>
        <taxon>Gammaproteobacteria</taxon>
        <taxon>Alteromonadales</taxon>
        <taxon>Alteromonadaceae</taxon>
        <taxon>Aliiglaciecola</taxon>
    </lineage>
</organism>
<dbReference type="Gene3D" id="1.20.1250.20">
    <property type="entry name" value="MFS general substrate transporter like domains"/>
    <property type="match status" value="2"/>
</dbReference>
<feature type="transmembrane region" description="Helical" evidence="6">
    <location>
        <begin position="448"/>
        <end position="467"/>
    </location>
</feature>
<dbReference type="GO" id="GO:0016020">
    <property type="term" value="C:membrane"/>
    <property type="evidence" value="ECO:0007669"/>
    <property type="project" value="UniProtKB-SubCell"/>
</dbReference>
<feature type="transmembrane region" description="Helical" evidence="6">
    <location>
        <begin position="229"/>
        <end position="246"/>
    </location>
</feature>
<dbReference type="Pfam" id="PF07690">
    <property type="entry name" value="MFS_1"/>
    <property type="match status" value="1"/>
</dbReference>
<feature type="transmembrane region" description="Helical" evidence="6">
    <location>
        <begin position="323"/>
        <end position="346"/>
    </location>
</feature>
<feature type="transmembrane region" description="Helical" evidence="6">
    <location>
        <begin position="154"/>
        <end position="172"/>
    </location>
</feature>
<dbReference type="InterPro" id="IPR011701">
    <property type="entry name" value="MFS"/>
</dbReference>
<dbReference type="PANTHER" id="PTHR19432:SF35">
    <property type="entry name" value="SOLUTE CARRIER FAMILY 45 MEMBER 3 ISOFORM X1"/>
    <property type="match status" value="1"/>
</dbReference>
<dbReference type="EMBL" id="BAEN01000035">
    <property type="protein sequence ID" value="GAC14171.1"/>
    <property type="molecule type" value="Genomic_DNA"/>
</dbReference>
<evidence type="ECO:0000256" key="1">
    <source>
        <dbReference type="ARBA" id="ARBA00004141"/>
    </source>
</evidence>
<evidence type="ECO:0000256" key="6">
    <source>
        <dbReference type="SAM" id="Phobius"/>
    </source>
</evidence>
<comment type="subcellular location">
    <subcellularLocation>
        <location evidence="1">Membrane</location>
        <topology evidence="1">Multi-pass membrane protein</topology>
    </subcellularLocation>
</comment>
<evidence type="ECO:0008006" key="9">
    <source>
        <dbReference type="Google" id="ProtNLM"/>
    </source>
</evidence>
<proteinExistence type="predicted"/>
<dbReference type="GO" id="GO:0008506">
    <property type="term" value="F:sucrose:proton symporter activity"/>
    <property type="evidence" value="ECO:0007669"/>
    <property type="project" value="TreeGrafter"/>
</dbReference>
<feature type="transmembrane region" description="Helical" evidence="6">
    <location>
        <begin position="252"/>
        <end position="271"/>
    </location>
</feature>
<protein>
    <recommendedName>
        <fullName evidence="9">Major facilitator transporter</fullName>
    </recommendedName>
</protein>
<sequence length="478" mass="52061">MLAFQKNLTNGFYTLLSLPASAMGFALSVQIAALSWLLTTQYGLDLHDVGFVWAAGPIAGILGQVIIGAISDNIWFWGGRRRPFIIIGGVLAALSLLALPNIGIISSALNVEAILGIAVLIALTLDLSINISFNPTRSVIADVTPKGHERTKGYTWMQTVSGSFGVLAYVIGTFWNNYALIYIGVGLVLVMSIIPPLFITESPTLEHSDPSTPNQKLGFWNGCKIIEPLWGFILYSVYAFIIKMAGIDVEHYWVEAICLIVTLGLIIKTLIVKEHQNPDGTSEQGFKKVLAAHAFTWLGVQSMFIYIIGFIKQNLPELSDNQTGQVISAGFLILSVVSAILPALLLEPLAKKLGRVKVHTYCIASMALAYFVLSQMGDNKFSIYVMMAFLGIGWASTISLPFAIMSQKVNAAKMGLFMGLFNLSVVLPQLVSSLGIGKYINQVDNKDMLFVVCGVCLLISAVAWCFIKEDLHQTLDLK</sequence>
<keyword evidence="4 6" id="KW-1133">Transmembrane helix</keyword>
<evidence type="ECO:0000256" key="3">
    <source>
        <dbReference type="ARBA" id="ARBA00022692"/>
    </source>
</evidence>
<feature type="transmembrane region" description="Helical" evidence="6">
    <location>
        <begin position="50"/>
        <end position="71"/>
    </location>
</feature>
<dbReference type="RefSeq" id="WP_008843987.1">
    <property type="nucleotide sequence ID" value="NZ_BAEN01000035.1"/>
</dbReference>
<dbReference type="AlphaFoldDB" id="K6XR46"/>
<dbReference type="PANTHER" id="PTHR19432">
    <property type="entry name" value="SUGAR TRANSPORTER"/>
    <property type="match status" value="1"/>
</dbReference>
<feature type="transmembrane region" description="Helical" evidence="6">
    <location>
        <begin position="12"/>
        <end position="38"/>
    </location>
</feature>
<dbReference type="InterPro" id="IPR036259">
    <property type="entry name" value="MFS_trans_sf"/>
</dbReference>
<keyword evidence="2" id="KW-0813">Transport</keyword>
<dbReference type="SUPFAM" id="SSF103473">
    <property type="entry name" value="MFS general substrate transporter"/>
    <property type="match status" value="1"/>
</dbReference>
<feature type="transmembrane region" description="Helical" evidence="6">
    <location>
        <begin position="113"/>
        <end position="133"/>
    </location>
</feature>
<feature type="transmembrane region" description="Helical" evidence="6">
    <location>
        <begin position="178"/>
        <end position="199"/>
    </location>
</feature>
<feature type="transmembrane region" description="Helical" evidence="6">
    <location>
        <begin position="83"/>
        <end position="107"/>
    </location>
</feature>
<dbReference type="STRING" id="1127673.GLIP_1537"/>
<evidence type="ECO:0000256" key="4">
    <source>
        <dbReference type="ARBA" id="ARBA00022989"/>
    </source>
</evidence>
<evidence type="ECO:0000256" key="2">
    <source>
        <dbReference type="ARBA" id="ARBA00022448"/>
    </source>
</evidence>
<evidence type="ECO:0000313" key="7">
    <source>
        <dbReference type="EMBL" id="GAC14171.1"/>
    </source>
</evidence>
<evidence type="ECO:0000256" key="5">
    <source>
        <dbReference type="ARBA" id="ARBA00023136"/>
    </source>
</evidence>
<feature type="transmembrane region" description="Helical" evidence="6">
    <location>
        <begin position="292"/>
        <end position="311"/>
    </location>
</feature>
<keyword evidence="3 6" id="KW-0812">Transmembrane</keyword>
<dbReference type="Proteomes" id="UP000006334">
    <property type="component" value="Unassembled WGS sequence"/>
</dbReference>
<dbReference type="eggNOG" id="COG2211">
    <property type="taxonomic scope" value="Bacteria"/>
</dbReference>
<accession>K6XR46</accession>
<keyword evidence="5 6" id="KW-0472">Membrane</keyword>
<name>K6XR46_9ALTE</name>
<feature type="transmembrane region" description="Helical" evidence="6">
    <location>
        <begin position="383"/>
        <end position="404"/>
    </location>
</feature>
<comment type="caution">
    <text evidence="7">The sequence shown here is derived from an EMBL/GenBank/DDBJ whole genome shotgun (WGS) entry which is preliminary data.</text>
</comment>
<feature type="transmembrane region" description="Helical" evidence="6">
    <location>
        <begin position="416"/>
        <end position="436"/>
    </location>
</feature>
<keyword evidence="8" id="KW-1185">Reference proteome</keyword>